<dbReference type="AlphaFoldDB" id="A0A562QEW4"/>
<dbReference type="EMBL" id="VLKZ01000008">
    <property type="protein sequence ID" value="TWI54710.1"/>
    <property type="molecule type" value="Genomic_DNA"/>
</dbReference>
<evidence type="ECO:0000259" key="5">
    <source>
        <dbReference type="Pfam" id="PF25137"/>
    </source>
</evidence>
<evidence type="ECO:0000256" key="1">
    <source>
        <dbReference type="ARBA" id="ARBA00007358"/>
    </source>
</evidence>
<dbReference type="Gene3D" id="3.40.50.1970">
    <property type="match status" value="1"/>
</dbReference>
<dbReference type="InterPro" id="IPR056798">
    <property type="entry name" value="ADH_Fe_C"/>
</dbReference>
<protein>
    <submittedName>
        <fullName evidence="6">Alcohol dehydrogenase class IV</fullName>
    </submittedName>
</protein>
<sequence length="354" mass="38275">MQFEYESQPGRVVFGVDAVTNILGEIKRENLNKVLIITTRGRIAQAERVAELLGERCVGIYDNSVQHVPVEIVKSALLQVKKTNVDGIVAIGGGSSIGLAKAIALKTALPIIAIPTTYAGSEMTSIWGMTEGGRKITGIDPLVKAKVVIYDPKLTVNLPINITVTSALNAMAHCVAGLYAKNANPVTSLLAENGIEAFQKSLPKLIEDSMSMDARSEALYGTWLAGTVLGSVHMSLHHKLCHVIGGTCGLSHAETHSVMLPYVLSYNADHIPDAIKVLSHVFESNENDVSGALFDFSLSLGVPMSLEEIGMKKEEIEVVVNQISELSFYNPRPIEKQQIREMLKSAYQGIRPTV</sequence>
<dbReference type="GO" id="GO:0004022">
    <property type="term" value="F:alcohol dehydrogenase (NAD+) activity"/>
    <property type="evidence" value="ECO:0007669"/>
    <property type="project" value="TreeGrafter"/>
</dbReference>
<feature type="domain" description="Fe-containing alcohol dehydrogenase-like C-terminal" evidence="5">
    <location>
        <begin position="163"/>
        <end position="347"/>
    </location>
</feature>
<keyword evidence="7" id="KW-1185">Reference proteome</keyword>
<feature type="domain" description="Alcohol dehydrogenase iron-type/glycerol dehydrogenase GldA" evidence="4">
    <location>
        <begin position="9"/>
        <end position="152"/>
    </location>
</feature>
<dbReference type="InterPro" id="IPR039697">
    <property type="entry name" value="Alcohol_dehydrogenase_Fe"/>
</dbReference>
<comment type="similarity">
    <text evidence="1">Belongs to the iron-containing alcohol dehydrogenase family.</text>
</comment>
<evidence type="ECO:0000313" key="7">
    <source>
        <dbReference type="Proteomes" id="UP000315711"/>
    </source>
</evidence>
<dbReference type="OrthoDB" id="9815791at2"/>
<evidence type="ECO:0000256" key="3">
    <source>
        <dbReference type="ARBA" id="ARBA00023027"/>
    </source>
</evidence>
<keyword evidence="3" id="KW-0520">NAD</keyword>
<evidence type="ECO:0000259" key="4">
    <source>
        <dbReference type="Pfam" id="PF00465"/>
    </source>
</evidence>
<dbReference type="InterPro" id="IPR001670">
    <property type="entry name" value="ADH_Fe/GldA"/>
</dbReference>
<dbReference type="CDD" id="cd08177">
    <property type="entry name" value="MAR"/>
    <property type="match status" value="1"/>
</dbReference>
<dbReference type="SUPFAM" id="SSF56796">
    <property type="entry name" value="Dehydroquinate synthase-like"/>
    <property type="match status" value="1"/>
</dbReference>
<dbReference type="PANTHER" id="PTHR11496">
    <property type="entry name" value="ALCOHOL DEHYDROGENASE"/>
    <property type="match status" value="1"/>
</dbReference>
<dbReference type="Gene3D" id="1.20.1090.10">
    <property type="entry name" value="Dehydroquinate synthase-like - alpha domain"/>
    <property type="match status" value="1"/>
</dbReference>
<proteinExistence type="inferred from homology"/>
<name>A0A562QEW4_9BACI</name>
<dbReference type="Pfam" id="PF25137">
    <property type="entry name" value="ADH_Fe_C"/>
    <property type="match status" value="1"/>
</dbReference>
<keyword evidence="2" id="KW-0560">Oxidoreductase</keyword>
<evidence type="ECO:0000256" key="2">
    <source>
        <dbReference type="ARBA" id="ARBA00023002"/>
    </source>
</evidence>
<dbReference type="GO" id="GO:0018506">
    <property type="term" value="F:maleylacetate reductase activity"/>
    <property type="evidence" value="ECO:0007669"/>
    <property type="project" value="InterPro"/>
</dbReference>
<dbReference type="PANTHER" id="PTHR11496:SF102">
    <property type="entry name" value="ALCOHOL DEHYDROGENASE 4"/>
    <property type="match status" value="1"/>
</dbReference>
<gene>
    <name evidence="6" type="ORF">IQ10_02935</name>
</gene>
<comment type="caution">
    <text evidence="6">The sequence shown here is derived from an EMBL/GenBank/DDBJ whole genome shotgun (WGS) entry which is preliminary data.</text>
</comment>
<dbReference type="Proteomes" id="UP000315711">
    <property type="component" value="Unassembled WGS sequence"/>
</dbReference>
<dbReference type="GO" id="GO:0046872">
    <property type="term" value="F:metal ion binding"/>
    <property type="evidence" value="ECO:0007669"/>
    <property type="project" value="InterPro"/>
</dbReference>
<dbReference type="Pfam" id="PF00465">
    <property type="entry name" value="Fe-ADH"/>
    <property type="match status" value="1"/>
</dbReference>
<dbReference type="InterPro" id="IPR034786">
    <property type="entry name" value="MAR"/>
</dbReference>
<accession>A0A562QEW4</accession>
<reference evidence="6 7" key="1">
    <citation type="journal article" date="2015" name="Stand. Genomic Sci.">
        <title>Genomic Encyclopedia of Bacterial and Archaeal Type Strains, Phase III: the genomes of soil and plant-associated and newly described type strains.</title>
        <authorList>
            <person name="Whitman W.B."/>
            <person name="Woyke T."/>
            <person name="Klenk H.P."/>
            <person name="Zhou Y."/>
            <person name="Lilburn T.G."/>
            <person name="Beck B.J."/>
            <person name="De Vos P."/>
            <person name="Vandamme P."/>
            <person name="Eisen J.A."/>
            <person name="Garrity G."/>
            <person name="Hugenholtz P."/>
            <person name="Kyrpides N.C."/>
        </authorList>
    </citation>
    <scope>NUCLEOTIDE SEQUENCE [LARGE SCALE GENOMIC DNA]</scope>
    <source>
        <strain evidence="6 7">CGMCC 1.10116</strain>
    </source>
</reference>
<evidence type="ECO:0000313" key="6">
    <source>
        <dbReference type="EMBL" id="TWI54710.1"/>
    </source>
</evidence>
<dbReference type="RefSeq" id="WP_144451175.1">
    <property type="nucleotide sequence ID" value="NZ_VLKZ01000008.1"/>
</dbReference>
<organism evidence="6 7">
    <name type="scientific">Halalkalibacter nanhaiisediminis</name>
    <dbReference type="NCBI Taxonomy" id="688079"/>
    <lineage>
        <taxon>Bacteria</taxon>
        <taxon>Bacillati</taxon>
        <taxon>Bacillota</taxon>
        <taxon>Bacilli</taxon>
        <taxon>Bacillales</taxon>
        <taxon>Bacillaceae</taxon>
        <taxon>Halalkalibacter</taxon>
    </lineage>
</organism>